<dbReference type="OrthoDB" id="56621at2"/>
<keyword evidence="2" id="KW-0436">Ligase</keyword>
<evidence type="ECO:0000256" key="2">
    <source>
        <dbReference type="ARBA" id="ARBA00022598"/>
    </source>
</evidence>
<feature type="domain" description="AMP-dependent synthetase/ligase" evidence="3">
    <location>
        <begin position="65"/>
        <end position="443"/>
    </location>
</feature>
<evidence type="ECO:0000259" key="3">
    <source>
        <dbReference type="Pfam" id="PF00501"/>
    </source>
</evidence>
<evidence type="ECO:0000256" key="1">
    <source>
        <dbReference type="ARBA" id="ARBA00006432"/>
    </source>
</evidence>
<dbReference type="RefSeq" id="WP_013887597.1">
    <property type="nucleotide sequence ID" value="NC_015673.1"/>
</dbReference>
<dbReference type="GO" id="GO:0006631">
    <property type="term" value="P:fatty acid metabolic process"/>
    <property type="evidence" value="ECO:0007669"/>
    <property type="project" value="TreeGrafter"/>
</dbReference>
<dbReference type="AlphaFoldDB" id="F8E214"/>
<accession>F8E214</accession>
<name>F8E214_CORRG</name>
<keyword evidence="6" id="KW-1185">Reference proteome</keyword>
<dbReference type="InterPro" id="IPR045851">
    <property type="entry name" value="AMP-bd_C_sf"/>
</dbReference>
<dbReference type="PANTHER" id="PTHR43201:SF5">
    <property type="entry name" value="MEDIUM-CHAIN ACYL-COA LIGASE ACSF2, MITOCHONDRIAL"/>
    <property type="match status" value="1"/>
</dbReference>
<comment type="similarity">
    <text evidence="1">Belongs to the ATP-dependent AMP-binding enzyme family.</text>
</comment>
<dbReference type="PROSITE" id="PS00455">
    <property type="entry name" value="AMP_BINDING"/>
    <property type="match status" value="1"/>
</dbReference>
<dbReference type="GO" id="GO:0031956">
    <property type="term" value="F:medium-chain fatty acid-CoA ligase activity"/>
    <property type="evidence" value="ECO:0007669"/>
    <property type="project" value="TreeGrafter"/>
</dbReference>
<dbReference type="Pfam" id="PF00501">
    <property type="entry name" value="AMP-binding"/>
    <property type="match status" value="1"/>
</dbReference>
<dbReference type="Proteomes" id="UP000000492">
    <property type="component" value="Chromosome"/>
</dbReference>
<dbReference type="Gene3D" id="3.40.50.12780">
    <property type="entry name" value="N-terminal domain of ligase-like"/>
    <property type="match status" value="1"/>
</dbReference>
<dbReference type="InterPro" id="IPR020845">
    <property type="entry name" value="AMP-binding_CS"/>
</dbReference>
<dbReference type="InterPro" id="IPR000873">
    <property type="entry name" value="AMP-dep_synth/lig_dom"/>
</dbReference>
<gene>
    <name evidence="5" type="primary">fadD2</name>
    <name evidence="5" type="ordered locus">CRES_0205</name>
</gene>
<evidence type="ECO:0000313" key="5">
    <source>
        <dbReference type="EMBL" id="AEI08568.1"/>
    </source>
</evidence>
<dbReference type="KEGG" id="crd:CRES_0205"/>
<organism evidence="5 6">
    <name type="scientific">Corynebacterium resistens (strain DSM 45100 / JCM 12819 / GTC 2026 / SICGH 158)</name>
    <dbReference type="NCBI Taxonomy" id="662755"/>
    <lineage>
        <taxon>Bacteria</taxon>
        <taxon>Bacillati</taxon>
        <taxon>Actinomycetota</taxon>
        <taxon>Actinomycetes</taxon>
        <taxon>Mycobacteriales</taxon>
        <taxon>Corynebacteriaceae</taxon>
        <taxon>Corynebacterium</taxon>
    </lineage>
</organism>
<dbReference type="SUPFAM" id="SSF56801">
    <property type="entry name" value="Acetyl-CoA synthetase-like"/>
    <property type="match status" value="1"/>
</dbReference>
<dbReference type="Pfam" id="PF13193">
    <property type="entry name" value="AMP-binding_C"/>
    <property type="match status" value="1"/>
</dbReference>
<dbReference type="Gene3D" id="3.30.300.30">
    <property type="match status" value="1"/>
</dbReference>
<feature type="domain" description="AMP-binding enzyme C-terminal" evidence="4">
    <location>
        <begin position="494"/>
        <end position="576"/>
    </location>
</feature>
<sequence length="589" mass="64925">MNAAAMPPKLTLRERADNAGTLAMGTLPLFKSGVLGPMSPMAAGKALQSIYSWRFLPAGLLAIGAARDPFHTAIIDDAGSMTYEELHEQTSTLARALFRTGVRERDKIGVLCRNHRGLILTLCAHGRLGTDIVFFNTGSSAEQTRAVLAEQKIDVMFIDEEFLPLLPKDFNSAHVIVAWEFGDTLGLTREAEAAQKPQSNVRDAIASGDYATRSIEWASLHEVLRTTPKDLTIPTRPRMGRTIILTSGTTGTPKGARRPEPKSYLPAASIMSRIPLKHHRPVFLAAPMFHTWGFAQIQLSLALRNTMILQRKFTPEAAVQAIEKNRPYTIAMVPTMLRRMLEAVPEGFNPGTKIIATSGEALPPTVIEETQKKFGDVLYNLYGSTEVSWASIATPEDLRRYPKTAGQPPMATTLKILDDDGNELPAGETGRIFVKNDMLFEGYTRPGSDKEIIDGMVATGDLGHYNEEGLLFIAGRSDDMIVSGGENVYPQDTENLFNTRKDIAEAAVRGVDCPHFGQALCAWVVFRDKKAAELTDAEKREFEEEMQAEAKQKLARHAVPRYFVYLDRLPRNPVGKVVPRKLPQPDTGA</sequence>
<reference evidence="5 6" key="1">
    <citation type="journal article" date="2012" name="BMC Genomics">
        <title>Complete genome sequence, lifestyle, and multi-drug resistance of the human pathogen Corynebacterium resistens DSM 45100 isolated from blood samples of a leukemia patient.</title>
        <authorList>
            <person name="Schroder J."/>
            <person name="Maus I."/>
            <person name="Meyer K."/>
            <person name="Wordemann S."/>
            <person name="Blom J."/>
            <person name="Jaenicke S."/>
            <person name="Schneider J."/>
            <person name="Trost E."/>
            <person name="Tauch A."/>
        </authorList>
    </citation>
    <scope>NUCLEOTIDE SEQUENCE [LARGE SCALE GENOMIC DNA]</scope>
    <source>
        <strain evidence="6">DSM 45100 / JCM 12819 / CCUG 50093 / GTC 2026 / SICGH 158</strain>
    </source>
</reference>
<dbReference type="HOGENOM" id="CLU_000022_59_0_11"/>
<dbReference type="EMBL" id="CP002857">
    <property type="protein sequence ID" value="AEI08568.1"/>
    <property type="molecule type" value="Genomic_DNA"/>
</dbReference>
<evidence type="ECO:0000313" key="6">
    <source>
        <dbReference type="Proteomes" id="UP000000492"/>
    </source>
</evidence>
<dbReference type="PANTHER" id="PTHR43201">
    <property type="entry name" value="ACYL-COA SYNTHETASE"/>
    <property type="match status" value="1"/>
</dbReference>
<evidence type="ECO:0000259" key="4">
    <source>
        <dbReference type="Pfam" id="PF13193"/>
    </source>
</evidence>
<proteinExistence type="inferred from homology"/>
<dbReference type="eggNOG" id="COG0318">
    <property type="taxonomic scope" value="Bacteria"/>
</dbReference>
<dbReference type="STRING" id="662755.CRES_0205"/>
<protein>
    <submittedName>
        <fullName evidence="5">Acyl-CoA synthetase</fullName>
    </submittedName>
</protein>
<dbReference type="InterPro" id="IPR042099">
    <property type="entry name" value="ANL_N_sf"/>
</dbReference>
<dbReference type="CDD" id="cd04433">
    <property type="entry name" value="AFD_class_I"/>
    <property type="match status" value="1"/>
</dbReference>
<dbReference type="InterPro" id="IPR025110">
    <property type="entry name" value="AMP-bd_C"/>
</dbReference>